<dbReference type="RefSeq" id="XP_003853619.1">
    <property type="nucleotide sequence ID" value="XM_003853571.1"/>
</dbReference>
<dbReference type="EMBL" id="CM001198">
    <property type="protein sequence ID" value="EGP88595.1"/>
    <property type="molecule type" value="Genomic_DNA"/>
</dbReference>
<reference evidence="1 2" key="1">
    <citation type="journal article" date="2011" name="PLoS Genet.">
        <title>Finished genome of the fungal wheat pathogen Mycosphaerella graminicola reveals dispensome structure, chromosome plasticity, and stealth pathogenesis.</title>
        <authorList>
            <person name="Goodwin S.B."/>
            <person name="Ben M'barek S."/>
            <person name="Dhillon B."/>
            <person name="Wittenberg A.H.J."/>
            <person name="Crane C.F."/>
            <person name="Hane J.K."/>
            <person name="Foster A.J."/>
            <person name="Van der Lee T.A.J."/>
            <person name="Grimwood J."/>
            <person name="Aerts A."/>
            <person name="Antoniw J."/>
            <person name="Bailey A."/>
            <person name="Bluhm B."/>
            <person name="Bowler J."/>
            <person name="Bristow J."/>
            <person name="van der Burgt A."/>
            <person name="Canto-Canche B."/>
            <person name="Churchill A.C.L."/>
            <person name="Conde-Ferraez L."/>
            <person name="Cools H.J."/>
            <person name="Coutinho P.M."/>
            <person name="Csukai M."/>
            <person name="Dehal P."/>
            <person name="De Wit P."/>
            <person name="Donzelli B."/>
            <person name="van de Geest H.C."/>
            <person name="van Ham R.C.H.J."/>
            <person name="Hammond-Kosack K.E."/>
            <person name="Henrissat B."/>
            <person name="Kilian A."/>
            <person name="Kobayashi A.K."/>
            <person name="Koopmann E."/>
            <person name="Kourmpetis Y."/>
            <person name="Kuzniar A."/>
            <person name="Lindquist E."/>
            <person name="Lombard V."/>
            <person name="Maliepaard C."/>
            <person name="Martins N."/>
            <person name="Mehrabi R."/>
            <person name="Nap J.P.H."/>
            <person name="Ponomarenko A."/>
            <person name="Rudd J.J."/>
            <person name="Salamov A."/>
            <person name="Schmutz J."/>
            <person name="Schouten H.J."/>
            <person name="Shapiro H."/>
            <person name="Stergiopoulos I."/>
            <person name="Torriani S.F.F."/>
            <person name="Tu H."/>
            <person name="de Vries R.P."/>
            <person name="Waalwijk C."/>
            <person name="Ware S.B."/>
            <person name="Wiebenga A."/>
            <person name="Zwiers L.-H."/>
            <person name="Oliver R.P."/>
            <person name="Grigoriev I.V."/>
            <person name="Kema G.H.J."/>
        </authorList>
    </citation>
    <scope>NUCLEOTIDE SEQUENCE [LARGE SCALE GENOMIC DNA]</scope>
    <source>
        <strain evidence="2">CBS 115943 / IPO323</strain>
    </source>
</reference>
<proteinExistence type="predicted"/>
<dbReference type="AlphaFoldDB" id="F9X5C9"/>
<evidence type="ECO:0000313" key="2">
    <source>
        <dbReference type="Proteomes" id="UP000008062"/>
    </source>
</evidence>
<dbReference type="InParanoid" id="F9X5C9"/>
<accession>F9X5C9</accession>
<dbReference type="KEGG" id="ztr:MYCGRDRAFT_79746"/>
<organism evidence="1 2">
    <name type="scientific">Zymoseptoria tritici (strain CBS 115943 / IPO323)</name>
    <name type="common">Speckled leaf blotch fungus</name>
    <name type="synonym">Septoria tritici</name>
    <dbReference type="NCBI Taxonomy" id="336722"/>
    <lineage>
        <taxon>Eukaryota</taxon>
        <taxon>Fungi</taxon>
        <taxon>Dikarya</taxon>
        <taxon>Ascomycota</taxon>
        <taxon>Pezizomycotina</taxon>
        <taxon>Dothideomycetes</taxon>
        <taxon>Dothideomycetidae</taxon>
        <taxon>Mycosphaerellales</taxon>
        <taxon>Mycosphaerellaceae</taxon>
        <taxon>Zymoseptoria</taxon>
    </lineage>
</organism>
<sequence>MPSFHFHLGPILMFFISPNPSATHHSLASPSSSNRPSGGSMSWLKLFAASASALSAGARGASARGVSAAAHFGLM</sequence>
<gene>
    <name evidence="1" type="ORF">MYCGRDRAFT_79746</name>
</gene>
<keyword evidence="2" id="KW-1185">Reference proteome</keyword>
<evidence type="ECO:0000313" key="1">
    <source>
        <dbReference type="EMBL" id="EGP88595.1"/>
    </source>
</evidence>
<name>F9X5C9_ZYMTI</name>
<protein>
    <submittedName>
        <fullName evidence="1">Uncharacterized protein</fullName>
    </submittedName>
</protein>
<dbReference type="GeneID" id="13400904"/>
<dbReference type="Proteomes" id="UP000008062">
    <property type="component" value="Chromosome 3"/>
</dbReference>
<dbReference type="HOGENOM" id="CLU_2672992_0_0_1"/>